<dbReference type="PANTHER" id="PTHR11735:SF6">
    <property type="entry name" value="TRNA N6-ADENOSINE THREONYLCARBAMOYLTRANSFERASE, MITOCHONDRIAL"/>
    <property type="match status" value="1"/>
</dbReference>
<organism evidence="13 14">
    <name type="scientific">Oncorhynchus tshawytscha</name>
    <name type="common">Chinook salmon</name>
    <name type="synonym">Salmo tshawytscha</name>
    <dbReference type="NCBI Taxonomy" id="74940"/>
    <lineage>
        <taxon>Eukaryota</taxon>
        <taxon>Metazoa</taxon>
        <taxon>Chordata</taxon>
        <taxon>Craniata</taxon>
        <taxon>Vertebrata</taxon>
        <taxon>Euteleostomi</taxon>
        <taxon>Actinopterygii</taxon>
        <taxon>Neopterygii</taxon>
        <taxon>Teleostei</taxon>
        <taxon>Protacanthopterygii</taxon>
        <taxon>Salmoniformes</taxon>
        <taxon>Salmonidae</taxon>
        <taxon>Salmoninae</taxon>
        <taxon>Oncorhynchus</taxon>
    </lineage>
</organism>
<proteinExistence type="inferred from homology"/>
<keyword evidence="7 10" id="KW-0496">Mitochondrion</keyword>
<comment type="function">
    <text evidence="10">Required for the formation of a threonylcarbamoyl group on adenosine at position 37 (t(6)A37) in mitochondrial tRNAs that read codons beginning with adenine. Probably involved in the transfer of the threonylcarbamoyl moiety of threonylcarbamoyl-AMP (TC-AMP) to the N6 group of A37. Involved in mitochondrial genome maintenance.</text>
</comment>
<dbReference type="GO" id="GO:0005739">
    <property type="term" value="C:mitochondrion"/>
    <property type="evidence" value="ECO:0007669"/>
    <property type="project" value="UniProtKB-SubCell"/>
</dbReference>
<keyword evidence="4 10" id="KW-0819">tRNA processing</keyword>
<protein>
    <recommendedName>
        <fullName evidence="2">N(6)-L-threonylcarbamoyladenine synthase</fullName>
        <ecNumber evidence="2">2.3.1.234</ecNumber>
    </recommendedName>
</protein>
<evidence type="ECO:0000256" key="4">
    <source>
        <dbReference type="ARBA" id="ARBA00022694"/>
    </source>
</evidence>
<evidence type="ECO:0000256" key="6">
    <source>
        <dbReference type="ARBA" id="ARBA00022946"/>
    </source>
</evidence>
<reference evidence="14" key="1">
    <citation type="journal article" date="2018" name="PLoS ONE">
        <title>Chinook salmon (Oncorhynchus tshawytscha) genome and transcriptome.</title>
        <authorList>
            <person name="Christensen K.A."/>
            <person name="Leong J.S."/>
            <person name="Sakhrani D."/>
            <person name="Biagi C.A."/>
            <person name="Minkley D.R."/>
            <person name="Withler R.E."/>
            <person name="Rondeau E.B."/>
            <person name="Koop B.F."/>
            <person name="Devlin R.H."/>
        </authorList>
    </citation>
    <scope>NUCLEOTIDE SEQUENCE [LARGE SCALE GENOMIC DNA]</scope>
</reference>
<dbReference type="Ensembl" id="ENSOTST00005178470.1">
    <property type="protein sequence ID" value="ENSOTSP00005115976.1"/>
    <property type="gene ID" value="ENSOTSG00005036095.2"/>
</dbReference>
<evidence type="ECO:0000256" key="9">
    <source>
        <dbReference type="ARBA" id="ARBA00048117"/>
    </source>
</evidence>
<feature type="region of interest" description="Disordered" evidence="11">
    <location>
        <begin position="381"/>
        <end position="400"/>
    </location>
</feature>
<evidence type="ECO:0000256" key="10">
    <source>
        <dbReference type="HAMAP-Rule" id="MF_03179"/>
    </source>
</evidence>
<dbReference type="GO" id="GO:0002949">
    <property type="term" value="P:tRNA threonylcarbamoyladenosine modification"/>
    <property type="evidence" value="ECO:0007669"/>
    <property type="project" value="UniProtKB-UniRule"/>
</dbReference>
<evidence type="ECO:0000313" key="13">
    <source>
        <dbReference type="Ensembl" id="ENSOTSP00005115976.1"/>
    </source>
</evidence>
<comment type="catalytic activity">
    <reaction evidence="9 10">
        <text>L-threonylcarbamoyladenylate + adenosine(37) in tRNA = N(6)-L-threonylcarbamoyladenosine(37) in tRNA + AMP + H(+)</text>
        <dbReference type="Rhea" id="RHEA:37059"/>
        <dbReference type="Rhea" id="RHEA-COMP:10162"/>
        <dbReference type="Rhea" id="RHEA-COMP:10163"/>
        <dbReference type="ChEBI" id="CHEBI:15378"/>
        <dbReference type="ChEBI" id="CHEBI:73682"/>
        <dbReference type="ChEBI" id="CHEBI:74411"/>
        <dbReference type="ChEBI" id="CHEBI:74418"/>
        <dbReference type="ChEBI" id="CHEBI:456215"/>
        <dbReference type="EC" id="2.3.1.234"/>
    </reaction>
</comment>
<comment type="cofactor">
    <cofactor evidence="10">
        <name>a divalent metal cation</name>
        <dbReference type="ChEBI" id="CHEBI:60240"/>
    </cofactor>
    <text evidence="10">Binds 1 divalent metal cation per subunit.</text>
</comment>
<accession>A0AAZ3PH67</accession>
<feature type="domain" description="Gcp-like" evidence="12">
    <location>
        <begin position="55"/>
        <end position="360"/>
    </location>
</feature>
<dbReference type="FunFam" id="3.30.420.40:FF:000106">
    <property type="entry name" value="Probable tRNA N6-adenosine threonylcarbamoyltransferase, mitochondrial"/>
    <property type="match status" value="1"/>
</dbReference>
<dbReference type="PRINTS" id="PR00789">
    <property type="entry name" value="OSIALOPTASE"/>
</dbReference>
<evidence type="ECO:0000256" key="1">
    <source>
        <dbReference type="ARBA" id="ARBA00004173"/>
    </source>
</evidence>
<keyword evidence="14" id="KW-1185">Reference proteome</keyword>
<dbReference type="PANTHER" id="PTHR11735">
    <property type="entry name" value="TRNA N6-ADENOSINE THREONYLCARBAMOYLTRANSFERASE"/>
    <property type="match status" value="1"/>
</dbReference>
<reference evidence="13" key="3">
    <citation type="submission" date="2025-09" db="UniProtKB">
        <authorList>
            <consortium name="Ensembl"/>
        </authorList>
    </citation>
    <scope>IDENTIFICATION</scope>
</reference>
<dbReference type="GO" id="GO:0061711">
    <property type="term" value="F:tRNA N(6)-L-threonylcarbamoyladenine synthase activity"/>
    <property type="evidence" value="ECO:0007669"/>
    <property type="project" value="UniProtKB-EC"/>
</dbReference>
<dbReference type="InterPro" id="IPR043129">
    <property type="entry name" value="ATPase_NBD"/>
</dbReference>
<evidence type="ECO:0000256" key="2">
    <source>
        <dbReference type="ARBA" id="ARBA00012156"/>
    </source>
</evidence>
<dbReference type="AlphaFoldDB" id="A0AAZ3PH67"/>
<evidence type="ECO:0000256" key="3">
    <source>
        <dbReference type="ARBA" id="ARBA00022679"/>
    </source>
</evidence>
<dbReference type="GO" id="GO:0046872">
    <property type="term" value="F:metal ion binding"/>
    <property type="evidence" value="ECO:0007669"/>
    <property type="project" value="UniProtKB-KW"/>
</dbReference>
<dbReference type="CDD" id="cd24134">
    <property type="entry name" value="ASKHA_NBD_OSGEPL1_QRI7_euk"/>
    <property type="match status" value="1"/>
</dbReference>
<keyword evidence="8 10" id="KW-0012">Acyltransferase</keyword>
<sequence length="443" mass="48369">MFAFKASAQQGTHMFRAKILSKCAFRRKMSSRLVLGIETSCDETGAAVMDETGLILGESLHSQKEVHLKTGGIIPTVAQRLHRENIGRIVQEAMERSGVTQSQLSAVATTVKPGLALSLGIGLDFSLNFVKLHQKPFIPIHHMEAHALTVRMLQPVVFPFLVLLVSGGHSLLALARGIDDFLLLGQTLDEAPGDTMDKVARRLSLIKHPKCSMISGGQAIEILARDGNRLKFLFKPPMGAHYDCNFSFAGLRNQVTMSIQKKEEEEGVEQGTLLSCVNDIAAATQHAVASHIAKRTHRAILFCKAKDLLPSCNPTLVVSGGVASNQYIRKILKIVTDTTGLHLLCPPSKFCTDNGVMIAWNGVERLREGKGILSHTEEVNYEPKQRTHEDLPDRQVRQAQRDEVPEDFGVEVEGGQLHDVVALAVPPPPVGSRGQHVVQGLHG</sequence>
<evidence type="ECO:0000259" key="12">
    <source>
        <dbReference type="Pfam" id="PF00814"/>
    </source>
</evidence>
<dbReference type="SUPFAM" id="SSF53067">
    <property type="entry name" value="Actin-like ATPase domain"/>
    <property type="match status" value="1"/>
</dbReference>
<comment type="similarity">
    <text evidence="10">Belongs to the KAE1 / TsaD family.</text>
</comment>
<evidence type="ECO:0000256" key="5">
    <source>
        <dbReference type="ARBA" id="ARBA00022723"/>
    </source>
</evidence>
<comment type="subcellular location">
    <subcellularLocation>
        <location evidence="1 10">Mitochondrion</location>
    </subcellularLocation>
</comment>
<keyword evidence="5 10" id="KW-0479">Metal-binding</keyword>
<evidence type="ECO:0000256" key="7">
    <source>
        <dbReference type="ARBA" id="ARBA00023128"/>
    </source>
</evidence>
<name>A0AAZ3PH67_ONCTS</name>
<evidence type="ECO:0000313" key="14">
    <source>
        <dbReference type="Proteomes" id="UP000694402"/>
    </source>
</evidence>
<dbReference type="InterPro" id="IPR022450">
    <property type="entry name" value="TsaD"/>
</dbReference>
<keyword evidence="3 10" id="KW-0808">Transferase</keyword>
<dbReference type="Gene3D" id="3.30.420.40">
    <property type="match status" value="2"/>
</dbReference>
<dbReference type="InterPro" id="IPR000905">
    <property type="entry name" value="Gcp-like_dom"/>
</dbReference>
<dbReference type="HAMAP" id="MF_01445">
    <property type="entry name" value="TsaD"/>
    <property type="match status" value="1"/>
</dbReference>
<evidence type="ECO:0000256" key="11">
    <source>
        <dbReference type="SAM" id="MobiDB-lite"/>
    </source>
</evidence>
<dbReference type="Pfam" id="PF00814">
    <property type="entry name" value="TsaD"/>
    <property type="match status" value="1"/>
</dbReference>
<keyword evidence="6" id="KW-0809">Transit peptide</keyword>
<dbReference type="InterPro" id="IPR017861">
    <property type="entry name" value="KAE1/TsaD"/>
</dbReference>
<dbReference type="EC" id="2.3.1.234" evidence="2"/>
<dbReference type="Proteomes" id="UP000694402">
    <property type="component" value="Unassembled WGS sequence"/>
</dbReference>
<dbReference type="NCBIfam" id="TIGR00329">
    <property type="entry name" value="gcp_kae1"/>
    <property type="match status" value="1"/>
</dbReference>
<gene>
    <name evidence="13" type="primary">OSGEPL1</name>
</gene>
<reference evidence="13" key="2">
    <citation type="submission" date="2025-08" db="UniProtKB">
        <authorList>
            <consortium name="Ensembl"/>
        </authorList>
    </citation>
    <scope>IDENTIFICATION</scope>
</reference>
<evidence type="ECO:0000256" key="8">
    <source>
        <dbReference type="ARBA" id="ARBA00023315"/>
    </source>
</evidence>
<dbReference type="GeneTree" id="ENSGT00940000153744"/>